<proteinExistence type="predicted"/>
<accession>A0ACD3A3K0</accession>
<gene>
    <name evidence="1" type="ORF">BDN72DRAFT_745195</name>
</gene>
<feature type="non-terminal residue" evidence="1">
    <location>
        <position position="1"/>
    </location>
</feature>
<dbReference type="EMBL" id="ML208876">
    <property type="protein sequence ID" value="TFK59869.1"/>
    <property type="molecule type" value="Genomic_DNA"/>
</dbReference>
<sequence>RCRDCFFNRVCCRMCIISQHSCMPFHRIEKWDGHHFKRTSLRNAGFALHLGHDGCPCPHSLPEKSRLTVIVDSTGFHYHDVHYCFCPGSPREDFVQLLQARLFPGTLGTPRTAFTFNVLKDIHVHGLTSKKSVYDYHDALRRLTDPVFPGQVPDRLDELTLILRVWRFKTTVRRSGQAHNIDDLLPLRKQHSLGVRCPACPEVGFNVEKKTIDEAPESDWFVLSFFIHMPEVDAFISHKYTLFLSCDGNYRLQRMRKRDDPDDVALNSGHAFFVEDDEFKNHLKNVATETTEDSTCARVVSVQCACHGFYFPSGTVDLEKGEAYARTDYALKGPLMEARFLRWVMLSYDIWCQFHIKFLHRIGVHFPDLLETARRVRGAVPKMHVKGHKADCQIRFSFNYLQYSGETCGEGIESSWSVNNESAGSTKQQNHGHRHDSLDDFFSFWNWQKLQGLAAHLGKKFEDCVKRLKKFEEDFATISVKRAAHIPLWEALNSEPEKVGNEWQSVYIAKFKNSRPPTQLKVYDQLIQDAKSKTLQTDCNNNPEHINFINDGLRLEEEQFIHHVRSLAAADTTTPAQLVNARFALLRSIQQWQVVRKSILLDLADDLNKTTTPHPEDLPLFLPSHWDSSKRPSAIRPLVHIELQLREGQCHDALDKLRLAIQTFNANLKFKKEYVHGQSANTRAQAFLRTLSNDKDSAFDTYTRARQALLCLGFAANDQSLQPLLKTQ</sequence>
<feature type="non-terminal residue" evidence="1">
    <location>
        <position position="728"/>
    </location>
</feature>
<dbReference type="Proteomes" id="UP000308600">
    <property type="component" value="Unassembled WGS sequence"/>
</dbReference>
<keyword evidence="2" id="KW-1185">Reference proteome</keyword>
<organism evidence="1 2">
    <name type="scientific">Pluteus cervinus</name>
    <dbReference type="NCBI Taxonomy" id="181527"/>
    <lineage>
        <taxon>Eukaryota</taxon>
        <taxon>Fungi</taxon>
        <taxon>Dikarya</taxon>
        <taxon>Basidiomycota</taxon>
        <taxon>Agaricomycotina</taxon>
        <taxon>Agaricomycetes</taxon>
        <taxon>Agaricomycetidae</taxon>
        <taxon>Agaricales</taxon>
        <taxon>Pluteineae</taxon>
        <taxon>Pluteaceae</taxon>
        <taxon>Pluteus</taxon>
    </lineage>
</organism>
<evidence type="ECO:0000313" key="1">
    <source>
        <dbReference type="EMBL" id="TFK59869.1"/>
    </source>
</evidence>
<protein>
    <submittedName>
        <fullName evidence="1">Uncharacterized protein</fullName>
    </submittedName>
</protein>
<reference evidence="1 2" key="1">
    <citation type="journal article" date="2019" name="Nat. Ecol. Evol.">
        <title>Megaphylogeny resolves global patterns of mushroom evolution.</title>
        <authorList>
            <person name="Varga T."/>
            <person name="Krizsan K."/>
            <person name="Foldi C."/>
            <person name="Dima B."/>
            <person name="Sanchez-Garcia M."/>
            <person name="Sanchez-Ramirez S."/>
            <person name="Szollosi G.J."/>
            <person name="Szarkandi J.G."/>
            <person name="Papp V."/>
            <person name="Albert L."/>
            <person name="Andreopoulos W."/>
            <person name="Angelini C."/>
            <person name="Antonin V."/>
            <person name="Barry K.W."/>
            <person name="Bougher N.L."/>
            <person name="Buchanan P."/>
            <person name="Buyck B."/>
            <person name="Bense V."/>
            <person name="Catcheside P."/>
            <person name="Chovatia M."/>
            <person name="Cooper J."/>
            <person name="Damon W."/>
            <person name="Desjardin D."/>
            <person name="Finy P."/>
            <person name="Geml J."/>
            <person name="Haridas S."/>
            <person name="Hughes K."/>
            <person name="Justo A."/>
            <person name="Karasinski D."/>
            <person name="Kautmanova I."/>
            <person name="Kiss B."/>
            <person name="Kocsube S."/>
            <person name="Kotiranta H."/>
            <person name="LaButti K.M."/>
            <person name="Lechner B.E."/>
            <person name="Liimatainen K."/>
            <person name="Lipzen A."/>
            <person name="Lukacs Z."/>
            <person name="Mihaltcheva S."/>
            <person name="Morgado L.N."/>
            <person name="Niskanen T."/>
            <person name="Noordeloos M.E."/>
            <person name="Ohm R.A."/>
            <person name="Ortiz-Santana B."/>
            <person name="Ovrebo C."/>
            <person name="Racz N."/>
            <person name="Riley R."/>
            <person name="Savchenko A."/>
            <person name="Shiryaev A."/>
            <person name="Soop K."/>
            <person name="Spirin V."/>
            <person name="Szebenyi C."/>
            <person name="Tomsovsky M."/>
            <person name="Tulloss R.E."/>
            <person name="Uehling J."/>
            <person name="Grigoriev I.V."/>
            <person name="Vagvolgyi C."/>
            <person name="Papp T."/>
            <person name="Martin F.M."/>
            <person name="Miettinen O."/>
            <person name="Hibbett D.S."/>
            <person name="Nagy L.G."/>
        </authorList>
    </citation>
    <scope>NUCLEOTIDE SEQUENCE [LARGE SCALE GENOMIC DNA]</scope>
    <source>
        <strain evidence="1 2">NL-1719</strain>
    </source>
</reference>
<evidence type="ECO:0000313" key="2">
    <source>
        <dbReference type="Proteomes" id="UP000308600"/>
    </source>
</evidence>
<name>A0ACD3A3K0_9AGAR</name>